<evidence type="ECO:0000313" key="2">
    <source>
        <dbReference type="Proteomes" id="UP001201629"/>
    </source>
</evidence>
<dbReference type="GO" id="GO:0004519">
    <property type="term" value="F:endonuclease activity"/>
    <property type="evidence" value="ECO:0007669"/>
    <property type="project" value="UniProtKB-KW"/>
</dbReference>
<evidence type="ECO:0000313" key="1">
    <source>
        <dbReference type="EMBL" id="MCG5446183.1"/>
    </source>
</evidence>
<organism evidence="1 2">
    <name type="scientific">Micromonospora trifolii</name>
    <dbReference type="NCBI Taxonomy" id="2911208"/>
    <lineage>
        <taxon>Bacteria</taxon>
        <taxon>Bacillati</taxon>
        <taxon>Actinomycetota</taxon>
        <taxon>Actinomycetes</taxon>
        <taxon>Micromonosporales</taxon>
        <taxon>Micromonosporaceae</taxon>
        <taxon>Micromonospora</taxon>
    </lineage>
</organism>
<dbReference type="RefSeq" id="WP_238681111.1">
    <property type="nucleotide sequence ID" value="NZ_JAKKFD010000044.1"/>
</dbReference>
<reference evidence="1 2" key="1">
    <citation type="submission" date="2022-01" db="EMBL/GenBank/DDBJ databases">
        <authorList>
            <person name="Riesco R."/>
            <person name="Trujillo M.E."/>
        </authorList>
    </citation>
    <scope>NUCLEOTIDE SEQUENCE [LARGE SCALE GENOMIC DNA]</scope>
    <source>
        <strain evidence="1 2">NIE79</strain>
    </source>
</reference>
<dbReference type="InterPro" id="IPR007636">
    <property type="entry name" value="Restrct_endonuc_II_XhoI"/>
</dbReference>
<dbReference type="Proteomes" id="UP001201629">
    <property type="component" value="Unassembled WGS sequence"/>
</dbReference>
<keyword evidence="1" id="KW-0378">Hydrolase</keyword>
<keyword evidence="2" id="KW-1185">Reference proteome</keyword>
<comment type="caution">
    <text evidence="1">The sequence shown here is derived from an EMBL/GenBank/DDBJ whole genome shotgun (WGS) entry which is preliminary data.</text>
</comment>
<dbReference type="EMBL" id="JAKKFD010000044">
    <property type="protein sequence ID" value="MCG5446183.1"/>
    <property type="molecule type" value="Genomic_DNA"/>
</dbReference>
<keyword evidence="1" id="KW-0255">Endonuclease</keyword>
<keyword evidence="1" id="KW-0540">Nuclease</keyword>
<protein>
    <submittedName>
        <fullName evidence="1">PaeR7I family type II restriction endonuclease</fullName>
    </submittedName>
</protein>
<sequence>MAVTREDFERAIAAYWDTKRSQLELSKIAERVGAGTAGSVRGGKHFDAVAALLSKFFLDAGFPVESIAVKGNNIILPGYYRPTKQWDVVVSYEGTLVAAFEMKALGGPSFGNNYNNRIEEALGTATDARRANLADMFPGEEPWLGYLFIVEDAPKSRNKPTRLVRRGAFEVEGVWNHLSYQERCSVSFRRLLAEKLYDAALCVASSGADSIPVEFDDRLDWRHFHAAVEARISYLRELGIPRR</sequence>
<proteinExistence type="predicted"/>
<name>A0ABS9N8L7_9ACTN</name>
<dbReference type="Pfam" id="PF04555">
    <property type="entry name" value="XhoI"/>
    <property type="match status" value="1"/>
</dbReference>
<gene>
    <name evidence="1" type="ORF">NIE79_004751</name>
</gene>
<accession>A0ABS9N8L7</accession>